<dbReference type="KEGG" id="sgm:GCM10017557_16030"/>
<dbReference type="PROSITE" id="PS50956">
    <property type="entry name" value="HTH_ASNC_2"/>
    <property type="match status" value="1"/>
</dbReference>
<dbReference type="GO" id="GO:0043200">
    <property type="term" value="P:response to amino acid"/>
    <property type="evidence" value="ECO:0007669"/>
    <property type="project" value="TreeGrafter"/>
</dbReference>
<name>A0A7G1NYN1_9ACTN</name>
<dbReference type="InterPro" id="IPR019887">
    <property type="entry name" value="Tscrpt_reg_AsnC/Lrp_C"/>
</dbReference>
<dbReference type="Pfam" id="PF01037">
    <property type="entry name" value="AsnC_trans_reg"/>
    <property type="match status" value="1"/>
</dbReference>
<dbReference type="EMBL" id="AP023440">
    <property type="protein sequence ID" value="BCL26744.1"/>
    <property type="molecule type" value="Genomic_DNA"/>
</dbReference>
<dbReference type="InterPro" id="IPR036388">
    <property type="entry name" value="WH-like_DNA-bd_sf"/>
</dbReference>
<evidence type="ECO:0000256" key="1">
    <source>
        <dbReference type="ARBA" id="ARBA00023015"/>
    </source>
</evidence>
<dbReference type="SUPFAM" id="SSF54909">
    <property type="entry name" value="Dimeric alpha+beta barrel"/>
    <property type="match status" value="1"/>
</dbReference>
<dbReference type="InterPro" id="IPR019888">
    <property type="entry name" value="Tscrpt_reg_AsnC-like"/>
</dbReference>
<accession>A0A7G1NYN1</accession>
<dbReference type="InterPro" id="IPR000485">
    <property type="entry name" value="AsnC-type_HTH_dom"/>
</dbReference>
<dbReference type="InterPro" id="IPR036390">
    <property type="entry name" value="WH_DNA-bd_sf"/>
</dbReference>
<evidence type="ECO:0000256" key="2">
    <source>
        <dbReference type="ARBA" id="ARBA00023125"/>
    </source>
</evidence>
<keyword evidence="2" id="KW-0238">DNA-binding</keyword>
<keyword evidence="1" id="KW-0805">Transcription regulation</keyword>
<dbReference type="SMART" id="SM00344">
    <property type="entry name" value="HTH_ASNC"/>
    <property type="match status" value="1"/>
</dbReference>
<dbReference type="Pfam" id="PF13404">
    <property type="entry name" value="HTH_AsnC-type"/>
    <property type="match status" value="1"/>
</dbReference>
<reference evidence="5 6" key="1">
    <citation type="journal article" date="2014" name="Int. J. Syst. Evol. Microbiol.">
        <title>Complete genome sequence of Corynebacterium casei LMG S-19264T (=DSM 44701T), isolated from a smear-ripened cheese.</title>
        <authorList>
            <consortium name="US DOE Joint Genome Institute (JGI-PGF)"/>
            <person name="Walter F."/>
            <person name="Albersmeier A."/>
            <person name="Kalinowski J."/>
            <person name="Ruckert C."/>
        </authorList>
    </citation>
    <scope>NUCLEOTIDE SEQUENCE [LARGE SCALE GENOMIC DNA]</scope>
    <source>
        <strain evidence="5 6">JCM 4677</strain>
    </source>
</reference>
<gene>
    <name evidence="5" type="ORF">GCM10017557_16030</name>
</gene>
<organism evidence="5 6">
    <name type="scientific">Streptomyces aurantiacus</name>
    <dbReference type="NCBI Taxonomy" id="47760"/>
    <lineage>
        <taxon>Bacteria</taxon>
        <taxon>Bacillati</taxon>
        <taxon>Actinomycetota</taxon>
        <taxon>Actinomycetes</taxon>
        <taxon>Kitasatosporales</taxon>
        <taxon>Streptomycetaceae</taxon>
        <taxon>Streptomyces</taxon>
        <taxon>Streptomyces aurantiacus group</taxon>
    </lineage>
</organism>
<dbReference type="GO" id="GO:0043565">
    <property type="term" value="F:sequence-specific DNA binding"/>
    <property type="evidence" value="ECO:0007669"/>
    <property type="project" value="InterPro"/>
</dbReference>
<proteinExistence type="predicted"/>
<evidence type="ECO:0000313" key="6">
    <source>
        <dbReference type="Proteomes" id="UP000516444"/>
    </source>
</evidence>
<dbReference type="PRINTS" id="PR00033">
    <property type="entry name" value="HTHASNC"/>
</dbReference>
<dbReference type="Gene3D" id="3.30.70.920">
    <property type="match status" value="1"/>
</dbReference>
<dbReference type="GO" id="GO:0005829">
    <property type="term" value="C:cytosol"/>
    <property type="evidence" value="ECO:0007669"/>
    <property type="project" value="TreeGrafter"/>
</dbReference>
<evidence type="ECO:0000256" key="3">
    <source>
        <dbReference type="ARBA" id="ARBA00023163"/>
    </source>
</evidence>
<sequence>MDDLDTSLLRLLLEEPRAGMREYARVLGVARGTVQARLARLEQSGVIAGYAPQLSAPGMGYPVLAFVHLHLAQGRLDEITAALHAVPEVLEAHSIAGEGDLVCRVAARENAHLEDVIQQLIKLPGVVRTKTEVVLSERVAPRTLPLVLQADDRRRR</sequence>
<dbReference type="PANTHER" id="PTHR30154:SF34">
    <property type="entry name" value="TRANSCRIPTIONAL REGULATOR AZLB"/>
    <property type="match status" value="1"/>
</dbReference>
<keyword evidence="3" id="KW-0804">Transcription</keyword>
<dbReference type="RefSeq" id="WP_055517669.1">
    <property type="nucleotide sequence ID" value="NZ_AP023440.1"/>
</dbReference>
<dbReference type="PANTHER" id="PTHR30154">
    <property type="entry name" value="LEUCINE-RESPONSIVE REGULATORY PROTEIN"/>
    <property type="match status" value="1"/>
</dbReference>
<dbReference type="AlphaFoldDB" id="A0A7G1NYN1"/>
<feature type="domain" description="HTH asnC-type" evidence="4">
    <location>
        <begin position="1"/>
        <end position="62"/>
    </location>
</feature>
<evidence type="ECO:0000313" key="5">
    <source>
        <dbReference type="EMBL" id="BCL26744.1"/>
    </source>
</evidence>
<dbReference type="OrthoDB" id="9809462at2"/>
<dbReference type="Gene3D" id="1.10.10.10">
    <property type="entry name" value="Winged helix-like DNA-binding domain superfamily/Winged helix DNA-binding domain"/>
    <property type="match status" value="1"/>
</dbReference>
<dbReference type="Proteomes" id="UP000516444">
    <property type="component" value="Chromosome"/>
</dbReference>
<dbReference type="InterPro" id="IPR011008">
    <property type="entry name" value="Dimeric_a/b-barrel"/>
</dbReference>
<protein>
    <submittedName>
        <fullName evidence="5">AsnC family transcriptional regulator</fullName>
    </submittedName>
</protein>
<evidence type="ECO:0000259" key="4">
    <source>
        <dbReference type="PROSITE" id="PS50956"/>
    </source>
</evidence>
<dbReference type="SUPFAM" id="SSF46785">
    <property type="entry name" value="Winged helix' DNA-binding domain"/>
    <property type="match status" value="1"/>
</dbReference>
<keyword evidence="6" id="KW-1185">Reference proteome</keyword>